<dbReference type="RefSeq" id="WP_126807274.1">
    <property type="nucleotide sequence ID" value="NZ_PIPP01000002.1"/>
</dbReference>
<reference evidence="2" key="1">
    <citation type="journal article" date="2018" name="Front. Microbiol.">
        <title>Genome-Based Analysis Reveals the Taxonomy and Diversity of the Family Idiomarinaceae.</title>
        <authorList>
            <person name="Liu Y."/>
            <person name="Lai Q."/>
            <person name="Shao Z."/>
        </authorList>
    </citation>
    <scope>NUCLEOTIDE SEQUENCE [LARGE SCALE GENOMIC DNA]</scope>
    <source>
        <strain evidence="2">AIS</strain>
    </source>
</reference>
<organism evidence="1 2">
    <name type="scientific">Aliidiomarina shirensis</name>
    <dbReference type="NCBI Taxonomy" id="1048642"/>
    <lineage>
        <taxon>Bacteria</taxon>
        <taxon>Pseudomonadati</taxon>
        <taxon>Pseudomonadota</taxon>
        <taxon>Gammaproteobacteria</taxon>
        <taxon>Alteromonadales</taxon>
        <taxon>Idiomarinaceae</taxon>
        <taxon>Aliidiomarina</taxon>
    </lineage>
</organism>
<gene>
    <name evidence="1" type="ORF">CWE13_07430</name>
</gene>
<comment type="caution">
    <text evidence="1">The sequence shown here is derived from an EMBL/GenBank/DDBJ whole genome shotgun (WGS) entry which is preliminary data.</text>
</comment>
<dbReference type="OrthoDB" id="9824152at2"/>
<name>A0A432WVH4_9GAMM</name>
<accession>A0A432WVH4</accession>
<protein>
    <submittedName>
        <fullName evidence="1">Uncharacterized protein</fullName>
    </submittedName>
</protein>
<proteinExistence type="predicted"/>
<evidence type="ECO:0000313" key="1">
    <source>
        <dbReference type="EMBL" id="RUO37768.1"/>
    </source>
</evidence>
<dbReference type="EMBL" id="PIPP01000002">
    <property type="protein sequence ID" value="RUO37768.1"/>
    <property type="molecule type" value="Genomic_DNA"/>
</dbReference>
<keyword evidence="2" id="KW-1185">Reference proteome</keyword>
<dbReference type="AlphaFoldDB" id="A0A432WVH4"/>
<dbReference type="Proteomes" id="UP000286934">
    <property type="component" value="Unassembled WGS sequence"/>
</dbReference>
<evidence type="ECO:0000313" key="2">
    <source>
        <dbReference type="Proteomes" id="UP000286934"/>
    </source>
</evidence>
<sequence length="183" mass="20485">MKYQSVKLSDVNFVDLPSTAHITRCSKACAAQLVQLLDVSDIQALLNSNTAIKVGKRIYACEFFFLLHALRQLMPELELNFTLLHEKNIEHATARIARYLALSSATSFAPIEVSSFEVAVGESLSYQALFTRTQWHKIIGGNRSSLYYHDDKFKQPVYQSTYTTISLDETLAQVPSATGTSDE</sequence>